<protein>
    <recommendedName>
        <fullName evidence="4">SHSP domain-containing protein</fullName>
    </recommendedName>
</protein>
<keyword evidence="1" id="KW-0346">Stress response</keyword>
<dbReference type="InterPro" id="IPR044587">
    <property type="entry name" value="HSP21-like"/>
</dbReference>
<dbReference type="EMBL" id="BJWL01000011">
    <property type="protein sequence ID" value="GFY96964.1"/>
    <property type="molecule type" value="Genomic_DNA"/>
</dbReference>
<accession>A0A7J0FE40</accession>
<name>A0A7J0FE40_9ERIC</name>
<dbReference type="InterPro" id="IPR002068">
    <property type="entry name" value="A-crystallin/Hsp20_dom"/>
</dbReference>
<dbReference type="CDD" id="cd06464">
    <property type="entry name" value="ACD_sHsps-like"/>
    <property type="match status" value="1"/>
</dbReference>
<evidence type="ECO:0000259" key="4">
    <source>
        <dbReference type="PROSITE" id="PS01031"/>
    </source>
</evidence>
<feature type="domain" description="SHSP" evidence="4">
    <location>
        <begin position="1"/>
        <end position="111"/>
    </location>
</feature>
<reference evidence="5 6" key="1">
    <citation type="submission" date="2019-07" db="EMBL/GenBank/DDBJ databases">
        <title>De Novo Assembly of kiwifruit Actinidia rufa.</title>
        <authorList>
            <person name="Sugita-Konishi S."/>
            <person name="Sato K."/>
            <person name="Mori E."/>
            <person name="Abe Y."/>
            <person name="Kisaki G."/>
            <person name="Hamano K."/>
            <person name="Suezawa K."/>
            <person name="Otani M."/>
            <person name="Fukuda T."/>
            <person name="Manabe T."/>
            <person name="Gomi K."/>
            <person name="Tabuchi M."/>
            <person name="Akimitsu K."/>
            <person name="Kataoka I."/>
        </authorList>
    </citation>
    <scope>NUCLEOTIDE SEQUENCE [LARGE SCALE GENOMIC DNA]</scope>
    <source>
        <strain evidence="6">cv. Fuchu</strain>
    </source>
</reference>
<evidence type="ECO:0000256" key="1">
    <source>
        <dbReference type="ARBA" id="ARBA00023016"/>
    </source>
</evidence>
<evidence type="ECO:0000256" key="2">
    <source>
        <dbReference type="PROSITE-ProRule" id="PRU00285"/>
    </source>
</evidence>
<dbReference type="Pfam" id="PF00011">
    <property type="entry name" value="HSP20"/>
    <property type="match status" value="1"/>
</dbReference>
<dbReference type="GO" id="GO:0009408">
    <property type="term" value="P:response to heat"/>
    <property type="evidence" value="ECO:0007669"/>
    <property type="project" value="InterPro"/>
</dbReference>
<sequence length="111" mass="12610">MPSGIGSSLVQAAKEHQQTVGELGTFEIVRQSERAGQWLQTKEEEEEEERNKTLMTSNRVAMSYGYYDTTILLSEDAKVDEIKAEMKDGMLTIFIPRTEAPKKDVKEIQIK</sequence>
<evidence type="ECO:0000313" key="5">
    <source>
        <dbReference type="EMBL" id="GFY96964.1"/>
    </source>
</evidence>
<evidence type="ECO:0000313" key="6">
    <source>
        <dbReference type="Proteomes" id="UP000585474"/>
    </source>
</evidence>
<keyword evidence="6" id="KW-1185">Reference proteome</keyword>
<dbReference type="PANTHER" id="PTHR46733:SF3">
    <property type="entry name" value="26.5 KDA HEAT SHOCK PROTEIN, MITOCHONDRIAL"/>
    <property type="match status" value="1"/>
</dbReference>
<dbReference type="Gene3D" id="2.60.40.790">
    <property type="match status" value="1"/>
</dbReference>
<dbReference type="Proteomes" id="UP000585474">
    <property type="component" value="Unassembled WGS sequence"/>
</dbReference>
<dbReference type="PROSITE" id="PS01031">
    <property type="entry name" value="SHSP"/>
    <property type="match status" value="1"/>
</dbReference>
<dbReference type="SUPFAM" id="SSF49764">
    <property type="entry name" value="HSP20-like chaperones"/>
    <property type="match status" value="1"/>
</dbReference>
<proteinExistence type="inferred from homology"/>
<dbReference type="InterPro" id="IPR008978">
    <property type="entry name" value="HSP20-like_chaperone"/>
</dbReference>
<gene>
    <name evidence="5" type="ORF">Acr_11g0012700</name>
</gene>
<dbReference type="AlphaFoldDB" id="A0A7J0FE40"/>
<organism evidence="5 6">
    <name type="scientific">Actinidia rufa</name>
    <dbReference type="NCBI Taxonomy" id="165716"/>
    <lineage>
        <taxon>Eukaryota</taxon>
        <taxon>Viridiplantae</taxon>
        <taxon>Streptophyta</taxon>
        <taxon>Embryophyta</taxon>
        <taxon>Tracheophyta</taxon>
        <taxon>Spermatophyta</taxon>
        <taxon>Magnoliopsida</taxon>
        <taxon>eudicotyledons</taxon>
        <taxon>Gunneridae</taxon>
        <taxon>Pentapetalae</taxon>
        <taxon>asterids</taxon>
        <taxon>Ericales</taxon>
        <taxon>Actinidiaceae</taxon>
        <taxon>Actinidia</taxon>
    </lineage>
</organism>
<dbReference type="PANTHER" id="PTHR46733">
    <property type="entry name" value="26.5 KDA HEAT SHOCK PROTEIN, MITOCHONDRIAL"/>
    <property type="match status" value="1"/>
</dbReference>
<comment type="similarity">
    <text evidence="2 3">Belongs to the small heat shock protein (HSP20) family.</text>
</comment>
<comment type="caution">
    <text evidence="5">The sequence shown here is derived from an EMBL/GenBank/DDBJ whole genome shotgun (WGS) entry which is preliminary data.</text>
</comment>
<evidence type="ECO:0000256" key="3">
    <source>
        <dbReference type="RuleBase" id="RU003616"/>
    </source>
</evidence>
<dbReference type="OrthoDB" id="1431247at2759"/>